<gene>
    <name evidence="5" type="ORF">PCAMFM013_S039g000003</name>
</gene>
<dbReference type="Pfam" id="PF00690">
    <property type="entry name" value="Cation_ATPase_N"/>
    <property type="match status" value="1"/>
</dbReference>
<keyword evidence="2" id="KW-1133">Transmembrane helix</keyword>
<dbReference type="InterPro" id="IPR008250">
    <property type="entry name" value="ATPase_P-typ_transduc_dom_A_sf"/>
</dbReference>
<keyword evidence="2" id="KW-0812">Transmembrane</keyword>
<feature type="domain" description="Cation-transporting P-type ATPase N-terminal" evidence="4">
    <location>
        <begin position="114"/>
        <end position="172"/>
    </location>
</feature>
<dbReference type="GO" id="GO:0006811">
    <property type="term" value="P:monoatomic ion transport"/>
    <property type="evidence" value="ECO:0007669"/>
    <property type="project" value="UniProtKB-ARBA"/>
</dbReference>
<dbReference type="SUPFAM" id="SSF81665">
    <property type="entry name" value="Calcium ATPase, transmembrane domain M"/>
    <property type="match status" value="1"/>
</dbReference>
<dbReference type="AlphaFoldDB" id="A0A0G4PU42"/>
<dbReference type="STRING" id="1429867.A0A0G4PU42"/>
<evidence type="ECO:0000259" key="3">
    <source>
        <dbReference type="Pfam" id="PF00122"/>
    </source>
</evidence>
<name>A0A0G4PU42_PENC3</name>
<sequence>MAERRSAYRPCPTSRRQEHNPISSYEFPETGRPRWRPSDRAKLNLSTLEQKLHFVQLSNCSRIKDGWATSRYICSHSNQLKLATFRKTISNAWQEAKHRRRLRSGGSPLSQPAHTRTYEAVIKELSTELDEHLAPDEASRHRQQHDPNKLDEGEGVSLFKICVRQVANAMMLSNSDLVICCRCFGLAMAVSFGIQPWIEGEVICAVIVLNIIVGFFQVYASEKTMELLHSLSSPTGTVSRGGQTFSVPSSEIVPGDMVELRTGDTVPADIRYLNLVDTQTYAFVGPYFMMILRQSRAFQGGSPLKRPSTSWGRKASTVEISHQLEAHGGSSQDFQKCGEVPDEPLRKDYFPGEPRSSLLSEALASVIGVGHLDGVDGDSNARRGKKIRRR</sequence>
<dbReference type="Proteomes" id="UP000053732">
    <property type="component" value="Unassembled WGS sequence"/>
</dbReference>
<dbReference type="PANTHER" id="PTHR42861">
    <property type="entry name" value="CALCIUM-TRANSPORTING ATPASE"/>
    <property type="match status" value="1"/>
</dbReference>
<dbReference type="Gene3D" id="2.70.150.10">
    <property type="entry name" value="Calcium-transporting ATPase, cytoplasmic transduction domain A"/>
    <property type="match status" value="1"/>
</dbReference>
<dbReference type="InterPro" id="IPR059000">
    <property type="entry name" value="ATPase_P-type_domA"/>
</dbReference>
<evidence type="ECO:0000259" key="4">
    <source>
        <dbReference type="Pfam" id="PF00690"/>
    </source>
</evidence>
<evidence type="ECO:0000256" key="1">
    <source>
        <dbReference type="SAM" id="MobiDB-lite"/>
    </source>
</evidence>
<dbReference type="EMBL" id="HG793172">
    <property type="protein sequence ID" value="CRL29694.1"/>
    <property type="molecule type" value="Genomic_DNA"/>
</dbReference>
<feature type="transmembrane region" description="Helical" evidence="2">
    <location>
        <begin position="200"/>
        <end position="220"/>
    </location>
</feature>
<evidence type="ECO:0000313" key="6">
    <source>
        <dbReference type="Proteomes" id="UP000053732"/>
    </source>
</evidence>
<feature type="domain" description="P-type ATPase A" evidence="3">
    <location>
        <begin position="231"/>
        <end position="273"/>
    </location>
</feature>
<reference evidence="5 6" key="1">
    <citation type="journal article" date="2014" name="Nat. Commun.">
        <title>Multiple recent horizontal transfers of a large genomic region in cheese making fungi.</title>
        <authorList>
            <person name="Cheeseman K."/>
            <person name="Ropars J."/>
            <person name="Renault P."/>
            <person name="Dupont J."/>
            <person name="Gouzy J."/>
            <person name="Branca A."/>
            <person name="Abraham A.L."/>
            <person name="Ceppi M."/>
            <person name="Conseiller E."/>
            <person name="Debuchy R."/>
            <person name="Malagnac F."/>
            <person name="Goarin A."/>
            <person name="Silar P."/>
            <person name="Lacoste S."/>
            <person name="Sallet E."/>
            <person name="Bensimon A."/>
            <person name="Giraud T."/>
            <person name="Brygoo Y."/>
        </authorList>
    </citation>
    <scope>NUCLEOTIDE SEQUENCE [LARGE SCALE GENOMIC DNA]</scope>
    <source>
        <strain evidence="6">FM 013</strain>
    </source>
</reference>
<feature type="region of interest" description="Disordered" evidence="1">
    <location>
        <begin position="371"/>
        <end position="390"/>
    </location>
</feature>
<dbReference type="InterPro" id="IPR023298">
    <property type="entry name" value="ATPase_P-typ_TM_dom_sf"/>
</dbReference>
<dbReference type="Pfam" id="PF00122">
    <property type="entry name" value="E1-E2_ATPase"/>
    <property type="match status" value="1"/>
</dbReference>
<organism evidence="5 6">
    <name type="scientific">Penicillium camemberti (strain FM 013)</name>
    <dbReference type="NCBI Taxonomy" id="1429867"/>
    <lineage>
        <taxon>Eukaryota</taxon>
        <taxon>Fungi</taxon>
        <taxon>Dikarya</taxon>
        <taxon>Ascomycota</taxon>
        <taxon>Pezizomycotina</taxon>
        <taxon>Eurotiomycetes</taxon>
        <taxon>Eurotiomycetidae</taxon>
        <taxon>Eurotiales</taxon>
        <taxon>Aspergillaceae</taxon>
        <taxon>Penicillium</taxon>
    </lineage>
</organism>
<accession>A0A0G4PU42</accession>
<proteinExistence type="predicted"/>
<dbReference type="SUPFAM" id="SSF81653">
    <property type="entry name" value="Calcium ATPase, transduction domain A"/>
    <property type="match status" value="1"/>
</dbReference>
<evidence type="ECO:0000313" key="5">
    <source>
        <dbReference type="EMBL" id="CRL29694.1"/>
    </source>
</evidence>
<evidence type="ECO:0000256" key="2">
    <source>
        <dbReference type="SAM" id="Phobius"/>
    </source>
</evidence>
<dbReference type="InterPro" id="IPR004014">
    <property type="entry name" value="ATPase_P-typ_cation-transptr_N"/>
</dbReference>
<feature type="region of interest" description="Disordered" evidence="1">
    <location>
        <begin position="1"/>
        <end position="34"/>
    </location>
</feature>
<keyword evidence="2" id="KW-0472">Membrane</keyword>
<protein>
    <submittedName>
        <fullName evidence="5">ATPase, P-type, K/Mg/Cd/Cu/Zn/Na/Ca/Na/H-transporter</fullName>
    </submittedName>
</protein>
<keyword evidence="6" id="KW-1185">Reference proteome</keyword>
<dbReference type="Gene3D" id="1.20.1110.10">
    <property type="entry name" value="Calcium-transporting ATPase, transmembrane domain"/>
    <property type="match status" value="1"/>
</dbReference>